<evidence type="ECO:0000256" key="1">
    <source>
        <dbReference type="ARBA" id="ARBA00004651"/>
    </source>
</evidence>
<dbReference type="InterPro" id="IPR002668">
    <property type="entry name" value="CNT_N_dom"/>
</dbReference>
<dbReference type="Pfam" id="PF07670">
    <property type="entry name" value="Gate"/>
    <property type="match status" value="1"/>
</dbReference>
<dbReference type="Pfam" id="PF07662">
    <property type="entry name" value="Nucleos_tra2_C"/>
    <property type="match status" value="1"/>
</dbReference>
<evidence type="ECO:0000313" key="11">
    <source>
        <dbReference type="EMBL" id="CAG5076809.1"/>
    </source>
</evidence>
<feature type="domain" description="Concentrative nucleoside transporter N-terminal" evidence="8">
    <location>
        <begin position="215"/>
        <end position="287"/>
    </location>
</feature>
<feature type="transmembrane region" description="Helical" evidence="7">
    <location>
        <begin position="205"/>
        <end position="226"/>
    </location>
</feature>
<comment type="similarity">
    <text evidence="2">Belongs to the concentrative nucleoside transporter (CNT) (TC 2.A.41) family.</text>
</comment>
<evidence type="ECO:0000256" key="3">
    <source>
        <dbReference type="ARBA" id="ARBA00022475"/>
    </source>
</evidence>
<feature type="transmembrane region" description="Helical" evidence="7">
    <location>
        <begin position="376"/>
        <end position="398"/>
    </location>
</feature>
<evidence type="ECO:0000256" key="6">
    <source>
        <dbReference type="ARBA" id="ARBA00023136"/>
    </source>
</evidence>
<keyword evidence="4 7" id="KW-0812">Transmembrane</keyword>
<dbReference type="InterPro" id="IPR008276">
    <property type="entry name" value="C_nuclsd_transpt"/>
</dbReference>
<keyword evidence="12" id="KW-1185">Reference proteome</keyword>
<feature type="transmembrane region" description="Helical" evidence="7">
    <location>
        <begin position="265"/>
        <end position="285"/>
    </location>
</feature>
<keyword evidence="3" id="KW-1003">Cell membrane</keyword>
<dbReference type="EMBL" id="OU015584">
    <property type="protein sequence ID" value="CAG5076809.1"/>
    <property type="molecule type" value="Genomic_DNA"/>
</dbReference>
<feature type="transmembrane region" description="Helical" evidence="7">
    <location>
        <begin position="576"/>
        <end position="599"/>
    </location>
</feature>
<organism evidence="11 12">
    <name type="scientific">Parvicella tangerina</name>
    <dbReference type="NCBI Taxonomy" id="2829795"/>
    <lineage>
        <taxon>Bacteria</taxon>
        <taxon>Pseudomonadati</taxon>
        <taxon>Bacteroidota</taxon>
        <taxon>Flavobacteriia</taxon>
        <taxon>Flavobacteriales</taxon>
        <taxon>Parvicellaceae</taxon>
        <taxon>Parvicella</taxon>
    </lineage>
</organism>
<feature type="transmembrane region" description="Helical" evidence="7">
    <location>
        <begin position="468"/>
        <end position="492"/>
    </location>
</feature>
<dbReference type="GO" id="GO:0005886">
    <property type="term" value="C:plasma membrane"/>
    <property type="evidence" value="ECO:0007669"/>
    <property type="project" value="UniProtKB-SubCell"/>
</dbReference>
<dbReference type="AlphaFoldDB" id="A0A916JIW1"/>
<dbReference type="PANTHER" id="PTHR10590:SF4">
    <property type="entry name" value="SOLUTE CARRIER FAMILY 28 MEMBER 3"/>
    <property type="match status" value="1"/>
</dbReference>
<evidence type="ECO:0000259" key="8">
    <source>
        <dbReference type="Pfam" id="PF01773"/>
    </source>
</evidence>
<feature type="transmembrane region" description="Helical" evidence="7">
    <location>
        <begin position="410"/>
        <end position="433"/>
    </location>
</feature>
<proteinExistence type="inferred from homology"/>
<keyword evidence="5 7" id="KW-1133">Transmembrane helix</keyword>
<evidence type="ECO:0000256" key="4">
    <source>
        <dbReference type="ARBA" id="ARBA00022692"/>
    </source>
</evidence>
<evidence type="ECO:0000256" key="7">
    <source>
        <dbReference type="SAM" id="Phobius"/>
    </source>
</evidence>
<evidence type="ECO:0000313" key="12">
    <source>
        <dbReference type="Proteomes" id="UP000683507"/>
    </source>
</evidence>
<sequence>MRITKPPRRSGMRSIAEIATNLLVMGRSSKSWFITLFVLIGLITLNSCGEEQKSPEEELKGKWLVTSFDLSTKNYTDDSTQYSISLNYGENEVTFSTNAFPAGEMVKGTWKVSADTIWFSYDNLQRDAHASIDSVELTTDSTGSPKMFFYSTSKEQASVGQDGLKLAQKKHYATVLSHTDKELVLQLDQVGTFHLAREEVHQGGFSLMSILRGMLGMIFLIAIAWVFSMDRKAIDWKLVGMGVGLQLVIALLVLKFPLVEAGFDYVSQAFVTLIGYTDYGINFLFKQMGTDEVQGPLLTFAIKVLPTIIFFSALMSLLYYWGILQKVVYAFAWLMKKFMNLSGAESLAAAGNVFLGQTESPLLVKPFLSKMTRSELMCLMTGGMATIAGGVLAAYIGFLGGDDPAERAFFAKHLLTASIISAPAAIVAAKILVPETEKINQRLEISKDKIGVNALEAITNGTTDGLKLAVNVGAMLLVFIAMMALANGLLGWVGSFGGINDWIASNTSYKELSFQFLLGYACSPIVWMMGVDWVDCVNVGELLGQKTILNEFVAYPRLGEMKNAGMLNEKSIIMSTYMLCGFANIASIGIQIGGIGALVPSRKGLLSQLGVRALIGGTIACLLTAVVVGMTM</sequence>
<name>A0A916JIW1_9FLAO</name>
<dbReference type="GO" id="GO:0005337">
    <property type="term" value="F:nucleoside transmembrane transporter activity"/>
    <property type="evidence" value="ECO:0007669"/>
    <property type="project" value="InterPro"/>
</dbReference>
<feature type="transmembrane region" description="Helical" evidence="7">
    <location>
        <begin position="297"/>
        <end position="321"/>
    </location>
</feature>
<dbReference type="GO" id="GO:0015293">
    <property type="term" value="F:symporter activity"/>
    <property type="evidence" value="ECO:0007669"/>
    <property type="project" value="TreeGrafter"/>
</dbReference>
<dbReference type="InterPro" id="IPR011642">
    <property type="entry name" value="Gate_dom"/>
</dbReference>
<protein>
    <recommendedName>
        <fullName evidence="13">Na+ dependent nucleoside transporter</fullName>
    </recommendedName>
</protein>
<evidence type="ECO:0000256" key="2">
    <source>
        <dbReference type="ARBA" id="ARBA00009033"/>
    </source>
</evidence>
<feature type="domain" description="Nucleoside transporter/FeoB GTPase Gate" evidence="10">
    <location>
        <begin position="301"/>
        <end position="400"/>
    </location>
</feature>
<dbReference type="KEGG" id="ptan:CRYO30217_00207"/>
<dbReference type="Pfam" id="PF01773">
    <property type="entry name" value="Nucleos_tra2_N"/>
    <property type="match status" value="1"/>
</dbReference>
<evidence type="ECO:0000259" key="9">
    <source>
        <dbReference type="Pfam" id="PF07662"/>
    </source>
</evidence>
<evidence type="ECO:0000256" key="5">
    <source>
        <dbReference type="ARBA" id="ARBA00022989"/>
    </source>
</evidence>
<dbReference type="InterPro" id="IPR011657">
    <property type="entry name" value="CNT_C_dom"/>
</dbReference>
<feature type="domain" description="Concentrative nucleoside transporter C-terminal" evidence="9">
    <location>
        <begin position="413"/>
        <end position="629"/>
    </location>
</feature>
<evidence type="ECO:0008006" key="13">
    <source>
        <dbReference type="Google" id="ProtNLM"/>
    </source>
</evidence>
<reference evidence="11" key="1">
    <citation type="submission" date="2021-04" db="EMBL/GenBank/DDBJ databases">
        <authorList>
            <person name="Rodrigo-Torres L."/>
            <person name="Arahal R. D."/>
            <person name="Lucena T."/>
        </authorList>
    </citation>
    <scope>NUCLEOTIDE SEQUENCE</scope>
    <source>
        <strain evidence="11">AS29M-1</strain>
    </source>
</reference>
<feature type="transmembrane region" description="Helical" evidence="7">
    <location>
        <begin position="512"/>
        <end position="534"/>
    </location>
</feature>
<evidence type="ECO:0000259" key="10">
    <source>
        <dbReference type="Pfam" id="PF07670"/>
    </source>
</evidence>
<feature type="transmembrane region" description="Helical" evidence="7">
    <location>
        <begin position="238"/>
        <end position="259"/>
    </location>
</feature>
<dbReference type="PANTHER" id="PTHR10590">
    <property type="entry name" value="SODIUM/NUCLEOSIDE COTRANSPORTER"/>
    <property type="match status" value="1"/>
</dbReference>
<gene>
    <name evidence="11" type="ORF">CRYO30217_00207</name>
</gene>
<accession>A0A916JIW1</accession>
<dbReference type="Proteomes" id="UP000683507">
    <property type="component" value="Chromosome"/>
</dbReference>
<keyword evidence="6 7" id="KW-0472">Membrane</keyword>
<feature type="transmembrane region" description="Helical" evidence="7">
    <location>
        <begin position="611"/>
        <end position="630"/>
    </location>
</feature>
<comment type="subcellular location">
    <subcellularLocation>
        <location evidence="1">Cell membrane</location>
        <topology evidence="1">Multi-pass membrane protein</topology>
    </subcellularLocation>
</comment>